<feature type="compositionally biased region" description="Basic and acidic residues" evidence="1">
    <location>
        <begin position="833"/>
        <end position="852"/>
    </location>
</feature>
<feature type="compositionally biased region" description="Basic and acidic residues" evidence="1">
    <location>
        <begin position="1558"/>
        <end position="1567"/>
    </location>
</feature>
<dbReference type="EMBL" id="OV696697">
    <property type="protein sequence ID" value="CAH1241671.1"/>
    <property type="molecule type" value="Genomic_DNA"/>
</dbReference>
<feature type="region of interest" description="Disordered" evidence="1">
    <location>
        <begin position="1531"/>
        <end position="1586"/>
    </location>
</feature>
<feature type="region of interest" description="Disordered" evidence="1">
    <location>
        <begin position="1111"/>
        <end position="1278"/>
    </location>
</feature>
<feature type="compositionally biased region" description="Basic and acidic residues" evidence="1">
    <location>
        <begin position="1395"/>
        <end position="1426"/>
    </location>
</feature>
<feature type="region of interest" description="Disordered" evidence="1">
    <location>
        <begin position="750"/>
        <end position="1060"/>
    </location>
</feature>
<feature type="region of interest" description="Disordered" evidence="1">
    <location>
        <begin position="70"/>
        <end position="91"/>
    </location>
</feature>
<sequence length="1620" mass="179134">MKLGLFLVLAALLGCTSANLQPNPKSNKKTAFVDKFLAKKAGIETPAQKQTFPQDWAKYVEEKLTKNLKADEDKTEKKQHKNARSNPLLSKLLRPRGSDVTAVKPAELERVSSQHFRQPEEKVESYISRYGRNSHVDNVMKVQEMMRHVAEISPDDGSDVAEMVPDFLRGHNAVQPGIPHRDHDGHAPMVDPEEEKGHRHPNAGVLSGKHSESLHKGLKQSLPHTEEEEEEGGHGVHQHQKHPESIHARPRPVGEENKAKEQAKESSSPAEEDAENAGPPPEAAPPTEEEGMDDADAAEPNDIVEKIQLMKRMVAFAKVVKKMKEGSEEEKEEALEEAKEMFPPEVLSAIKSRIDEASNDLEIDTDKAAEHLSLSPLARERLRQSGRMHMATNENKVSSDEKHTEGSDDHEGDDEQTKEAGETPSMEEPVEYSPSPSNLRDRLRESGRLVSREKKSSSNEKQTGGSEDQEQTKETGEGPTVEESPKIILNSGKKEEATKIAANSDGPARALSAIMKAMATAKERQETSAGAEVEKRENENKKLQAIETIMHAMEVARGREKHPASMEEGHQEPKSEAKTQEPESKQSALTPEDEEKKHKVMEAIKHAMEAAKGREENPVSLEEEDQVAETMEEVKQNKEEEHQDISNTDSDPKSAIVADEETYLNQNDKLDSDSNVLNILHQVDELRKLKHESADDSRMGDEQVSQEHKSIAEDMNSVDNIVDNKQISETLDVPPKHQSKEEKAKGVLEMMAQLQAAAVNQNEQLHSREESTKTAEKSEDEKSGSRNQAELADEAIGKILQDVEERAQTQKKDNPATEITQENDTDAEAAAAHQKEQRNSKEVITNMDEKAETGGTKGVMEFGSKSRAEMAMEAIEKLRHEVGERAHAQEKDKPTPETPQASEEDNSGQDQKSDGDSEKADPTHTETAQEDDTDSAGNEAVDAKQNEELHSKEADVEKEEKSEDNDLDSERGAGRAMEAIGKILREVGERAHAKEKDNPTTVTAQVPQDTAETDQKSDVDAEVSSQAEEDAENADSTPETTLPTEEEGIDNAETEADSIVEKIQLMQKMARLAEVVKKMKEGSEEEREEALEEAKEMLPPEILTVVKAKIAEASGNPEKGNVDLKEEMVGESYEADVEDDSDKNQGTQEAEKDLDGERNGGEAGENMEEDELEEKVQFMNAKAAEDLHLAVAEPEDHVDGKDNDEQTVHESGEDSNKSDDAASEEEEAPPVDKLLSQQPDDRMTTKSEEAEAMLNPLEGLAENDHAKGPGDTEIDEGNEVEHIREALSQKAAVAQEARRKAVIAAAIAQSHLKAHDIKVAKPKEDPDAEDDDKHHKEDATSVKKTAYFLSKGGKLMSSEEVLKEDKKPKVLMVKNNLLTDGGAKTSEETLEEGTSEGKKSHDDKIRISEELLKDEKEGESREDKMGLEPASPFLKGAFMKGKTAQQTKPDKEQSRSAKKTSKMPPFYLSKEREVKSSKESLEKDGRSAGNEEKNLARPLPKSVVRKNKIGDRLDKTSPYLLANDGEAKISKEVLPEDKKEGRSGVRKLAGSSPNAANLKKEKIKLNKPDNGMMTKSKKKSAKPKTLFGKVVKAGKHRNLAKLREMAKAMAKRRLPKGRRT</sequence>
<dbReference type="Proteomes" id="UP000838412">
    <property type="component" value="Chromosome 12"/>
</dbReference>
<feature type="compositionally biased region" description="Basic and acidic residues" evidence="1">
    <location>
        <begin position="632"/>
        <end position="644"/>
    </location>
</feature>
<feature type="chain" id="PRO_5035442324" evidence="2">
    <location>
        <begin position="19"/>
        <end position="1620"/>
    </location>
</feature>
<feature type="region of interest" description="Disordered" evidence="1">
    <location>
        <begin position="1311"/>
        <end position="1341"/>
    </location>
</feature>
<keyword evidence="4" id="KW-1185">Reference proteome</keyword>
<feature type="compositionally biased region" description="Basic and acidic residues" evidence="1">
    <location>
        <begin position="241"/>
        <end position="264"/>
    </location>
</feature>
<feature type="compositionally biased region" description="Basic and acidic residues" evidence="1">
    <location>
        <begin position="801"/>
        <end position="815"/>
    </location>
</feature>
<feature type="compositionally biased region" description="Basic and acidic residues" evidence="1">
    <location>
        <begin position="864"/>
        <end position="895"/>
    </location>
</feature>
<feature type="signal peptide" evidence="2">
    <location>
        <begin position="1"/>
        <end position="18"/>
    </location>
</feature>
<accession>A0A8J9YTZ1</accession>
<feature type="compositionally biased region" description="Basic and acidic residues" evidence="1">
    <location>
        <begin position="765"/>
        <end position="784"/>
    </location>
</feature>
<feature type="compositionally biased region" description="Basic and acidic residues" evidence="1">
    <location>
        <begin position="983"/>
        <end position="998"/>
    </location>
</feature>
<feature type="compositionally biased region" description="Polar residues" evidence="1">
    <location>
        <begin position="999"/>
        <end position="1010"/>
    </location>
</feature>
<feature type="region of interest" description="Disordered" evidence="1">
    <location>
        <begin position="365"/>
        <end position="653"/>
    </location>
</feature>
<feature type="compositionally biased region" description="Basic and acidic residues" evidence="1">
    <location>
        <begin position="1239"/>
        <end position="1249"/>
    </location>
</feature>
<dbReference type="PROSITE" id="PS51257">
    <property type="entry name" value="PROKAR_LIPOPROTEIN"/>
    <property type="match status" value="1"/>
</dbReference>
<evidence type="ECO:0000256" key="2">
    <source>
        <dbReference type="SAM" id="SignalP"/>
    </source>
</evidence>
<feature type="compositionally biased region" description="Basic and acidic residues" evidence="1">
    <location>
        <begin position="554"/>
        <end position="584"/>
    </location>
</feature>
<organism evidence="3 4">
    <name type="scientific">Branchiostoma lanceolatum</name>
    <name type="common">Common lancelet</name>
    <name type="synonym">Amphioxus lanceolatum</name>
    <dbReference type="NCBI Taxonomy" id="7740"/>
    <lineage>
        <taxon>Eukaryota</taxon>
        <taxon>Metazoa</taxon>
        <taxon>Chordata</taxon>
        <taxon>Cephalochordata</taxon>
        <taxon>Leptocardii</taxon>
        <taxon>Amphioxiformes</taxon>
        <taxon>Branchiostomatidae</taxon>
        <taxon>Branchiostoma</taxon>
    </lineage>
</organism>
<feature type="compositionally biased region" description="Basic and acidic residues" evidence="1">
    <location>
        <begin position="1149"/>
        <end position="1160"/>
    </location>
</feature>
<proteinExistence type="predicted"/>
<feature type="region of interest" description="Disordered" evidence="1">
    <location>
        <begin position="691"/>
        <end position="719"/>
    </location>
</feature>
<feature type="region of interest" description="Disordered" evidence="1">
    <location>
        <begin position="1376"/>
        <end position="1513"/>
    </location>
</feature>
<feature type="compositionally biased region" description="Acidic residues" evidence="1">
    <location>
        <begin position="1044"/>
        <end position="1058"/>
    </location>
</feature>
<feature type="compositionally biased region" description="Basic and acidic residues" evidence="1">
    <location>
        <begin position="397"/>
        <end position="421"/>
    </location>
</feature>
<feature type="compositionally biased region" description="Basic and acidic residues" evidence="1">
    <location>
        <begin position="1469"/>
        <end position="1495"/>
    </location>
</feature>
<feature type="compositionally biased region" description="Acidic residues" evidence="1">
    <location>
        <begin position="287"/>
        <end position="299"/>
    </location>
</feature>
<feature type="region of interest" description="Disordered" evidence="1">
    <location>
        <begin position="171"/>
        <end position="303"/>
    </location>
</feature>
<protein>
    <submittedName>
        <fullName evidence="3">Hypp6386 protein</fullName>
    </submittedName>
</protein>
<feature type="compositionally biased region" description="Basic and acidic residues" evidence="1">
    <location>
        <begin position="1531"/>
        <end position="1543"/>
    </location>
</feature>
<evidence type="ECO:0000256" key="1">
    <source>
        <dbReference type="SAM" id="MobiDB-lite"/>
    </source>
</evidence>
<dbReference type="OrthoDB" id="10612808at2759"/>
<evidence type="ECO:0000313" key="4">
    <source>
        <dbReference type="Proteomes" id="UP000838412"/>
    </source>
</evidence>
<name>A0A8J9YTZ1_BRALA</name>
<evidence type="ECO:0000313" key="3">
    <source>
        <dbReference type="EMBL" id="CAH1241671.1"/>
    </source>
</evidence>
<feature type="compositionally biased region" description="Basic and acidic residues" evidence="1">
    <location>
        <begin position="439"/>
        <end position="458"/>
    </location>
</feature>
<feature type="compositionally biased region" description="Basic and acidic residues" evidence="1">
    <location>
        <begin position="1183"/>
        <end position="1220"/>
    </location>
</feature>
<gene>
    <name evidence="3" type="primary">Hypp6386</name>
    <name evidence="3" type="ORF">BLAG_LOCUS5187</name>
</gene>
<feature type="compositionally biased region" description="Basic and acidic residues" evidence="1">
    <location>
        <begin position="691"/>
        <end position="712"/>
    </location>
</feature>
<feature type="compositionally biased region" description="Basic and acidic residues" evidence="1">
    <location>
        <begin position="911"/>
        <end position="924"/>
    </location>
</feature>
<keyword evidence="2" id="KW-0732">Signal</keyword>
<feature type="compositionally biased region" description="Basic and acidic residues" evidence="1">
    <location>
        <begin position="1313"/>
        <end position="1341"/>
    </location>
</feature>
<feature type="compositionally biased region" description="Basic and acidic residues" evidence="1">
    <location>
        <begin position="941"/>
        <end position="961"/>
    </location>
</feature>
<feature type="compositionally biased region" description="Basic and acidic residues" evidence="1">
    <location>
        <begin position="594"/>
        <end position="617"/>
    </location>
</feature>
<feature type="compositionally biased region" description="Acidic residues" evidence="1">
    <location>
        <begin position="621"/>
        <end position="631"/>
    </location>
</feature>
<reference evidence="3" key="1">
    <citation type="submission" date="2022-01" db="EMBL/GenBank/DDBJ databases">
        <authorList>
            <person name="Braso-Vives M."/>
        </authorList>
    </citation>
    <scope>NUCLEOTIDE SEQUENCE</scope>
</reference>
<feature type="compositionally biased region" description="Basic and acidic residues" evidence="1">
    <location>
        <begin position="521"/>
        <end position="544"/>
    </location>
</feature>